<dbReference type="EMBL" id="SJPJ01000001">
    <property type="protein sequence ID" value="TWT79740.1"/>
    <property type="molecule type" value="Genomic_DNA"/>
</dbReference>
<dbReference type="Proteomes" id="UP000315010">
    <property type="component" value="Unassembled WGS sequence"/>
</dbReference>
<organism evidence="2 3">
    <name type="scientific">Novipirellula herctigrandis</name>
    <dbReference type="NCBI Taxonomy" id="2527986"/>
    <lineage>
        <taxon>Bacteria</taxon>
        <taxon>Pseudomonadati</taxon>
        <taxon>Planctomycetota</taxon>
        <taxon>Planctomycetia</taxon>
        <taxon>Pirellulales</taxon>
        <taxon>Pirellulaceae</taxon>
        <taxon>Novipirellula</taxon>
    </lineage>
</organism>
<keyword evidence="1" id="KW-1133">Transmembrane helix</keyword>
<accession>A0A5C5YXW8</accession>
<evidence type="ECO:0000256" key="1">
    <source>
        <dbReference type="SAM" id="Phobius"/>
    </source>
</evidence>
<name>A0A5C5YXW8_9BACT</name>
<protein>
    <submittedName>
        <fullName evidence="2">Uncharacterized protein</fullName>
    </submittedName>
</protein>
<evidence type="ECO:0000313" key="2">
    <source>
        <dbReference type="EMBL" id="TWT79740.1"/>
    </source>
</evidence>
<proteinExistence type="predicted"/>
<keyword evidence="1" id="KW-0812">Transmembrane</keyword>
<comment type="caution">
    <text evidence="2">The sequence shown here is derived from an EMBL/GenBank/DDBJ whole genome shotgun (WGS) entry which is preliminary data.</text>
</comment>
<gene>
    <name evidence="2" type="ORF">CA13_11470</name>
</gene>
<evidence type="ECO:0000313" key="3">
    <source>
        <dbReference type="Proteomes" id="UP000315010"/>
    </source>
</evidence>
<dbReference type="RefSeq" id="WP_146394893.1">
    <property type="nucleotide sequence ID" value="NZ_SJPJ01000001.1"/>
</dbReference>
<feature type="transmembrane region" description="Helical" evidence="1">
    <location>
        <begin position="21"/>
        <end position="41"/>
    </location>
</feature>
<sequence>MTVRQISEDGHLGKFTQRVMSCFFHVIWLCLFVFIGFGLGVSVTGGAVPIEDLPITIEPSQTEWIRVSMYGRSESGPQRESAFLICDDSTSGLTLNVTALVHPNP</sequence>
<keyword evidence="1" id="KW-0472">Membrane</keyword>
<keyword evidence="3" id="KW-1185">Reference proteome</keyword>
<dbReference type="AlphaFoldDB" id="A0A5C5YXW8"/>
<reference evidence="2 3" key="1">
    <citation type="submission" date="2019-02" db="EMBL/GenBank/DDBJ databases">
        <title>Deep-cultivation of Planctomycetes and their phenomic and genomic characterization uncovers novel biology.</title>
        <authorList>
            <person name="Wiegand S."/>
            <person name="Jogler M."/>
            <person name="Boedeker C."/>
            <person name="Pinto D."/>
            <person name="Vollmers J."/>
            <person name="Rivas-Marin E."/>
            <person name="Kohn T."/>
            <person name="Peeters S.H."/>
            <person name="Heuer A."/>
            <person name="Rast P."/>
            <person name="Oberbeckmann S."/>
            <person name="Bunk B."/>
            <person name="Jeske O."/>
            <person name="Meyerdierks A."/>
            <person name="Storesund J.E."/>
            <person name="Kallscheuer N."/>
            <person name="Luecker S."/>
            <person name="Lage O.M."/>
            <person name="Pohl T."/>
            <person name="Merkel B.J."/>
            <person name="Hornburger P."/>
            <person name="Mueller R.-W."/>
            <person name="Bruemmer F."/>
            <person name="Labrenz M."/>
            <person name="Spormann A.M."/>
            <person name="Op Den Camp H."/>
            <person name="Overmann J."/>
            <person name="Amann R."/>
            <person name="Jetten M.S.M."/>
            <person name="Mascher T."/>
            <person name="Medema M.H."/>
            <person name="Devos D.P."/>
            <person name="Kaster A.-K."/>
            <person name="Ovreas L."/>
            <person name="Rohde M."/>
            <person name="Galperin M.Y."/>
            <person name="Jogler C."/>
        </authorList>
    </citation>
    <scope>NUCLEOTIDE SEQUENCE [LARGE SCALE GENOMIC DNA]</scope>
    <source>
        <strain evidence="2 3">CA13</strain>
    </source>
</reference>